<dbReference type="Proteomes" id="UP000198406">
    <property type="component" value="Unassembled WGS sequence"/>
</dbReference>
<accession>A0A1Z5K7I6</accession>
<sequence length="168" mass="18616">MVVMHASSLTTTMIPRAAVSVVVHCQWSSQNYYLLVQRGKEPAKGKWSFPGGKIEWGESTLAAAVRELREETKWATHHHPLEWYPGTVCTSDSIGSTYHYLIAQCYAQVTFPVSELPVVAAADDAADVGWWTLDDMETLDTTPGLSEVIRRIALLSQHGMLPTVSLEE</sequence>
<dbReference type="OrthoDB" id="45185at2759"/>
<dbReference type="EMBL" id="BDSP01000173">
    <property type="protein sequence ID" value="GAX21888.1"/>
    <property type="molecule type" value="Genomic_DNA"/>
</dbReference>
<keyword evidence="3" id="KW-1185">Reference proteome</keyword>
<dbReference type="InterPro" id="IPR015797">
    <property type="entry name" value="NUDIX_hydrolase-like_dom_sf"/>
</dbReference>
<evidence type="ECO:0000313" key="3">
    <source>
        <dbReference type="Proteomes" id="UP000198406"/>
    </source>
</evidence>
<dbReference type="SUPFAM" id="SSF55811">
    <property type="entry name" value="Nudix"/>
    <property type="match status" value="1"/>
</dbReference>
<evidence type="ECO:0000259" key="1">
    <source>
        <dbReference type="PROSITE" id="PS51462"/>
    </source>
</evidence>
<dbReference type="InParanoid" id="A0A1Z5K7I6"/>
<gene>
    <name evidence="2" type="ORF">FisN_30Hu089</name>
</gene>
<dbReference type="CDD" id="cd04673">
    <property type="entry name" value="NUDIX_ADPRase"/>
    <property type="match status" value="1"/>
</dbReference>
<name>A0A1Z5K7I6_FISSO</name>
<evidence type="ECO:0000313" key="2">
    <source>
        <dbReference type="EMBL" id="GAX21888.1"/>
    </source>
</evidence>
<dbReference type="PANTHER" id="PTHR43736:SF1">
    <property type="entry name" value="DIHYDRONEOPTERIN TRIPHOSPHATE DIPHOSPHATASE"/>
    <property type="match status" value="1"/>
</dbReference>
<feature type="domain" description="Nudix hydrolase" evidence="1">
    <location>
        <begin position="14"/>
        <end position="154"/>
    </location>
</feature>
<proteinExistence type="predicted"/>
<dbReference type="InterPro" id="IPR000086">
    <property type="entry name" value="NUDIX_hydrolase_dom"/>
</dbReference>
<dbReference type="AlphaFoldDB" id="A0A1Z5K7I6"/>
<dbReference type="PROSITE" id="PS51462">
    <property type="entry name" value="NUDIX"/>
    <property type="match status" value="1"/>
</dbReference>
<comment type="caution">
    <text evidence="2">The sequence shown here is derived from an EMBL/GenBank/DDBJ whole genome shotgun (WGS) entry which is preliminary data.</text>
</comment>
<dbReference type="Pfam" id="PF00293">
    <property type="entry name" value="NUDIX"/>
    <property type="match status" value="1"/>
</dbReference>
<dbReference type="Gene3D" id="3.90.79.10">
    <property type="entry name" value="Nucleoside Triphosphate Pyrophosphohydrolase"/>
    <property type="match status" value="1"/>
</dbReference>
<protein>
    <recommendedName>
        <fullName evidence="1">Nudix hydrolase domain-containing protein</fullName>
    </recommendedName>
</protein>
<reference evidence="2 3" key="1">
    <citation type="journal article" date="2015" name="Plant Cell">
        <title>Oil accumulation by the oleaginous diatom Fistulifera solaris as revealed by the genome and transcriptome.</title>
        <authorList>
            <person name="Tanaka T."/>
            <person name="Maeda Y."/>
            <person name="Veluchamy A."/>
            <person name="Tanaka M."/>
            <person name="Abida H."/>
            <person name="Marechal E."/>
            <person name="Bowler C."/>
            <person name="Muto M."/>
            <person name="Sunaga Y."/>
            <person name="Tanaka M."/>
            <person name="Yoshino T."/>
            <person name="Taniguchi T."/>
            <person name="Fukuda Y."/>
            <person name="Nemoto M."/>
            <person name="Matsumoto M."/>
            <person name="Wong P.S."/>
            <person name="Aburatani S."/>
            <person name="Fujibuchi W."/>
        </authorList>
    </citation>
    <scope>NUCLEOTIDE SEQUENCE [LARGE SCALE GENOMIC DNA]</scope>
    <source>
        <strain evidence="2 3">JPCC DA0580</strain>
    </source>
</reference>
<dbReference type="PANTHER" id="PTHR43736">
    <property type="entry name" value="ADP-RIBOSE PYROPHOSPHATASE"/>
    <property type="match status" value="1"/>
</dbReference>
<organism evidence="2 3">
    <name type="scientific">Fistulifera solaris</name>
    <name type="common">Oleaginous diatom</name>
    <dbReference type="NCBI Taxonomy" id="1519565"/>
    <lineage>
        <taxon>Eukaryota</taxon>
        <taxon>Sar</taxon>
        <taxon>Stramenopiles</taxon>
        <taxon>Ochrophyta</taxon>
        <taxon>Bacillariophyta</taxon>
        <taxon>Bacillariophyceae</taxon>
        <taxon>Bacillariophycidae</taxon>
        <taxon>Naviculales</taxon>
        <taxon>Naviculaceae</taxon>
        <taxon>Fistulifera</taxon>
    </lineage>
</organism>